<dbReference type="Pfam" id="PF00956">
    <property type="entry name" value="NAP"/>
    <property type="match status" value="1"/>
</dbReference>
<evidence type="ECO:0000256" key="2">
    <source>
        <dbReference type="RuleBase" id="RU003876"/>
    </source>
</evidence>
<dbReference type="GO" id="GO:0005634">
    <property type="term" value="C:nucleus"/>
    <property type="evidence" value="ECO:0007669"/>
    <property type="project" value="InterPro"/>
</dbReference>
<dbReference type="Gene3D" id="3.30.1120.90">
    <property type="entry name" value="Nucleosome assembly protein"/>
    <property type="match status" value="1"/>
</dbReference>
<protein>
    <submittedName>
        <fullName evidence="4">Nucleosome assembly protein 1-like 1</fullName>
    </submittedName>
</protein>
<dbReference type="Gene3D" id="1.20.5.1500">
    <property type="match status" value="1"/>
</dbReference>
<dbReference type="OrthoDB" id="27325at2759"/>
<dbReference type="EMBL" id="KI894023">
    <property type="protein sequence ID" value="OCF23491.1"/>
    <property type="molecule type" value="Genomic_DNA"/>
</dbReference>
<gene>
    <name evidence="4" type="ORF">I302_06474</name>
</gene>
<feature type="compositionally biased region" description="Acidic residues" evidence="3">
    <location>
        <begin position="167"/>
        <end position="178"/>
    </location>
</feature>
<name>A0A1B9FXK0_9TREE</name>
<dbReference type="PANTHER" id="PTHR11875">
    <property type="entry name" value="TESTIS-SPECIFIC Y-ENCODED PROTEIN"/>
    <property type="match status" value="1"/>
</dbReference>
<dbReference type="FunFam" id="3.30.1120.90:FF:000003">
    <property type="entry name" value="Nucleosome assembly protein"/>
    <property type="match status" value="1"/>
</dbReference>
<dbReference type="VEuPathDB" id="FungiDB:I302_06474"/>
<evidence type="ECO:0000256" key="1">
    <source>
        <dbReference type="ARBA" id="ARBA00009947"/>
    </source>
</evidence>
<sequence length="486" mass="54139">MSQSQDIQGRTDPSLDVAPTPQNTPLDTGVLQNRPANLGQPTVETLAEGEESDDDDAEDVGGANPASLLAQNPALLALAQSKLGDLIGASSGYIESLPPAVRRRIDGLKGVQVEHAKIESEFQMAILELEKKFLGKFAPLYERREAIVSGKAEPTETEVEAGKASDSDDEDDEEEEAKVEEIKDEKDAGDVKGIPEFWLTALKNHVPISETITDSDEAALKSLTDIKLSYLESGQPGFKLHFIFAANDFFEDTELTKTYYYQEQVGYGGDFVYDKAIGHEIKWKEEKDLTKKVEIKKQRNKSTGRTRVIKKVVPTDSFFNFFKPPQPPTPETLESSDVDEDELEELDARLETDYQIGEDFKEKIIPRAVDYFTGKALRYEGDFEDDMDEDYEDEDFDDDDDDDEVSEVLYWLGYLHVGSDGGQGQEKRRRRRAKGKKSQRRREETGTRRVISGVGPREDGSRNGNANDDQGAGGDAAAANPDCKQQ</sequence>
<dbReference type="AlphaFoldDB" id="A0A1B9FXK0"/>
<comment type="similarity">
    <text evidence="1 2">Belongs to the nucleosome assembly protein (NAP) family.</text>
</comment>
<feature type="region of interest" description="Disordered" evidence="3">
    <location>
        <begin position="383"/>
        <end position="402"/>
    </location>
</feature>
<dbReference type="GO" id="GO:0006334">
    <property type="term" value="P:nucleosome assembly"/>
    <property type="evidence" value="ECO:0007669"/>
    <property type="project" value="InterPro"/>
</dbReference>
<dbReference type="FunFam" id="1.20.5.1500:FF:000001">
    <property type="entry name" value="Nucleosome assembly protein 1-like 1"/>
    <property type="match status" value="1"/>
</dbReference>
<evidence type="ECO:0000313" key="4">
    <source>
        <dbReference type="EMBL" id="OCF23491.1"/>
    </source>
</evidence>
<feature type="region of interest" description="Disordered" evidence="3">
    <location>
        <begin position="1"/>
        <end position="66"/>
    </location>
</feature>
<accession>A0A1B9FXK0</accession>
<feature type="compositionally biased region" description="Acidic residues" evidence="3">
    <location>
        <begin position="47"/>
        <end position="59"/>
    </location>
</feature>
<dbReference type="STRING" id="1296100.A0A1B9FXK0"/>
<proteinExistence type="inferred from homology"/>
<reference evidence="4" key="1">
    <citation type="submission" date="2013-07" db="EMBL/GenBank/DDBJ databases">
        <title>The Genome Sequence of Cryptococcus bestiolae CBS10118.</title>
        <authorList>
            <consortium name="The Broad Institute Genome Sequencing Platform"/>
            <person name="Cuomo C."/>
            <person name="Litvintseva A."/>
            <person name="Chen Y."/>
            <person name="Heitman J."/>
            <person name="Sun S."/>
            <person name="Springer D."/>
            <person name="Dromer F."/>
            <person name="Young S.K."/>
            <person name="Zeng Q."/>
            <person name="Gargeya S."/>
            <person name="Fitzgerald M."/>
            <person name="Abouelleil A."/>
            <person name="Alvarado L."/>
            <person name="Berlin A.M."/>
            <person name="Chapman S.B."/>
            <person name="Dewar J."/>
            <person name="Goldberg J."/>
            <person name="Griggs A."/>
            <person name="Gujja S."/>
            <person name="Hansen M."/>
            <person name="Howarth C."/>
            <person name="Imamovic A."/>
            <person name="Larimer J."/>
            <person name="McCowan C."/>
            <person name="Murphy C."/>
            <person name="Pearson M."/>
            <person name="Priest M."/>
            <person name="Roberts A."/>
            <person name="Saif S."/>
            <person name="Shea T."/>
            <person name="Sykes S."/>
            <person name="Wortman J."/>
            <person name="Nusbaum C."/>
            <person name="Birren B."/>
        </authorList>
    </citation>
    <scope>NUCLEOTIDE SEQUENCE [LARGE SCALE GENOMIC DNA]</scope>
    <source>
        <strain evidence="4">CBS 10118</strain>
    </source>
</reference>
<feature type="compositionally biased region" description="Low complexity" evidence="3">
    <location>
        <begin position="463"/>
        <end position="486"/>
    </location>
</feature>
<dbReference type="InterPro" id="IPR037231">
    <property type="entry name" value="NAP-like_sf"/>
</dbReference>
<feature type="compositionally biased region" description="Polar residues" evidence="3">
    <location>
        <begin position="20"/>
        <end position="43"/>
    </location>
</feature>
<organism evidence="4">
    <name type="scientific">Kwoniella bestiolae CBS 10118</name>
    <dbReference type="NCBI Taxonomy" id="1296100"/>
    <lineage>
        <taxon>Eukaryota</taxon>
        <taxon>Fungi</taxon>
        <taxon>Dikarya</taxon>
        <taxon>Basidiomycota</taxon>
        <taxon>Agaricomycotina</taxon>
        <taxon>Tremellomycetes</taxon>
        <taxon>Tremellales</taxon>
        <taxon>Cryptococcaceae</taxon>
        <taxon>Kwoniella</taxon>
    </lineage>
</organism>
<feature type="compositionally biased region" description="Basic residues" evidence="3">
    <location>
        <begin position="427"/>
        <end position="440"/>
    </location>
</feature>
<evidence type="ECO:0000256" key="3">
    <source>
        <dbReference type="SAM" id="MobiDB-lite"/>
    </source>
</evidence>
<feature type="region of interest" description="Disordered" evidence="3">
    <location>
        <begin position="417"/>
        <end position="486"/>
    </location>
</feature>
<reference evidence="4" key="2">
    <citation type="submission" date="2014-01" db="EMBL/GenBank/DDBJ databases">
        <title>Evolution of pathogenesis and genome organization in the Tremellales.</title>
        <authorList>
            <person name="Cuomo C."/>
            <person name="Litvintseva A."/>
            <person name="Heitman J."/>
            <person name="Chen Y."/>
            <person name="Sun S."/>
            <person name="Springer D."/>
            <person name="Dromer F."/>
            <person name="Young S."/>
            <person name="Zeng Q."/>
            <person name="Chapman S."/>
            <person name="Gujja S."/>
            <person name="Saif S."/>
            <person name="Birren B."/>
        </authorList>
    </citation>
    <scope>NUCLEOTIDE SEQUENCE</scope>
    <source>
        <strain evidence="4">CBS 10118</strain>
    </source>
</reference>
<dbReference type="InterPro" id="IPR002164">
    <property type="entry name" value="NAP_family"/>
</dbReference>
<dbReference type="SUPFAM" id="SSF143113">
    <property type="entry name" value="NAP-like"/>
    <property type="match status" value="1"/>
</dbReference>
<feature type="region of interest" description="Disordered" evidence="3">
    <location>
        <begin position="149"/>
        <end position="185"/>
    </location>
</feature>